<evidence type="ECO:0000313" key="4">
    <source>
        <dbReference type="Proteomes" id="UP001501407"/>
    </source>
</evidence>
<evidence type="ECO:0000313" key="3">
    <source>
        <dbReference type="EMBL" id="GAA5085385.1"/>
    </source>
</evidence>
<sequence length="596" mass="65708">MPAPIEDYALLSSCRTAALVSREGSIDWLCVPRFDSPSVFGALLGDEDHGCWILRPKDAEARSTRRYDGDTFILVTRWQTAGGVAEVHDFMPVDGDRVDLVRRIIGISGTVEFTETVRLRFDYARAMPWMRKLPGTPRTILGIAGPDAVVLRGAALQPVDHTHSGQITVGAGATVDLSLTWFKSHHEVPDPLDVDVSLAATRAWWQDWADRIDHHGPHHDAVVRSLLVLRALTHESTGGVVAAATTSLPEDFGGTRNWDYRYVWLRDAALTLETLIEHGFTLAAQRWRGWLLRAIAGDPADVQIMYGAAGERDLAERVIDSLPGYGGATPVRVGNGAVSQYQADVIGEVMVALEATRMAGVEEDSFSWPLQRALLAQVVEWIDRPDHGIWEIRAEARMFTHSRVMIWAALDRGVRAVREFGLDGDVEQWERLRDRVRAEVEARGVDAERGCFVQYYGSTEVDASLLLIPQVGFCGYDDPRMLGTVAEIERTLLRDGLVRRYRTEADVDGLAGDENPFLACSFWLVEQYASCGRVDDAQALMADLVGLANDVGLLSEEYDVGRHCQAGNTPQALTHLALVRAADALAGHAGRAALRR</sequence>
<dbReference type="Pfam" id="PF00723">
    <property type="entry name" value="Glyco_hydro_15"/>
    <property type="match status" value="1"/>
</dbReference>
<evidence type="ECO:0000259" key="2">
    <source>
        <dbReference type="Pfam" id="PF19291"/>
    </source>
</evidence>
<keyword evidence="4" id="KW-1185">Reference proteome</keyword>
<feature type="domain" description="GH15-like" evidence="1">
    <location>
        <begin position="216"/>
        <end position="582"/>
    </location>
</feature>
<gene>
    <name evidence="3" type="ORF">GCM10025760_04200</name>
</gene>
<accession>A0ABP9LYP6</accession>
<organism evidence="3 4">
    <name type="scientific">Microbacterium yannicii</name>
    <dbReference type="NCBI Taxonomy" id="671622"/>
    <lineage>
        <taxon>Bacteria</taxon>
        <taxon>Bacillati</taxon>
        <taxon>Actinomycetota</taxon>
        <taxon>Actinomycetes</taxon>
        <taxon>Micrococcales</taxon>
        <taxon>Microbacteriaceae</taxon>
        <taxon>Microbacterium</taxon>
    </lineage>
</organism>
<name>A0ABP9LYP6_9MICO</name>
<dbReference type="InterPro" id="IPR008928">
    <property type="entry name" value="6-hairpin_glycosidase_sf"/>
</dbReference>
<comment type="caution">
    <text evidence="3">The sequence shown here is derived from an EMBL/GenBank/DDBJ whole genome shotgun (WGS) entry which is preliminary data.</text>
</comment>
<dbReference type="SUPFAM" id="SSF48208">
    <property type="entry name" value="Six-hairpin glycosidases"/>
    <property type="match status" value="1"/>
</dbReference>
<dbReference type="Pfam" id="PF19291">
    <property type="entry name" value="TREH_N"/>
    <property type="match status" value="1"/>
</dbReference>
<dbReference type="InterPro" id="IPR011613">
    <property type="entry name" value="GH15-like"/>
</dbReference>
<dbReference type="PANTHER" id="PTHR31616:SF0">
    <property type="entry name" value="GLUCAN 1,4-ALPHA-GLUCOSIDASE"/>
    <property type="match status" value="1"/>
</dbReference>
<protein>
    <submittedName>
        <fullName evidence="3">Glycoside hydrolase family 15 protein</fullName>
    </submittedName>
</protein>
<dbReference type="EMBL" id="BAABKZ010000001">
    <property type="protein sequence ID" value="GAA5085385.1"/>
    <property type="molecule type" value="Genomic_DNA"/>
</dbReference>
<dbReference type="GO" id="GO:0016787">
    <property type="term" value="F:hydrolase activity"/>
    <property type="evidence" value="ECO:0007669"/>
    <property type="project" value="UniProtKB-KW"/>
</dbReference>
<reference evidence="4" key="1">
    <citation type="journal article" date="2019" name="Int. J. Syst. Evol. Microbiol.">
        <title>The Global Catalogue of Microorganisms (GCM) 10K type strain sequencing project: providing services to taxonomists for standard genome sequencing and annotation.</title>
        <authorList>
            <consortium name="The Broad Institute Genomics Platform"/>
            <consortium name="The Broad Institute Genome Sequencing Center for Infectious Disease"/>
            <person name="Wu L."/>
            <person name="Ma J."/>
        </authorList>
    </citation>
    <scope>NUCLEOTIDE SEQUENCE [LARGE SCALE GENOMIC DNA]</scope>
    <source>
        <strain evidence="4">JCM 18959</strain>
    </source>
</reference>
<proteinExistence type="predicted"/>
<dbReference type="InterPro" id="IPR012341">
    <property type="entry name" value="6hp_glycosidase-like_sf"/>
</dbReference>
<dbReference type="Proteomes" id="UP001501407">
    <property type="component" value="Unassembled WGS sequence"/>
</dbReference>
<evidence type="ECO:0000259" key="1">
    <source>
        <dbReference type="Pfam" id="PF00723"/>
    </source>
</evidence>
<dbReference type="Gene3D" id="1.50.10.10">
    <property type="match status" value="1"/>
</dbReference>
<keyword evidence="3" id="KW-0378">Hydrolase</keyword>
<dbReference type="PANTHER" id="PTHR31616">
    <property type="entry name" value="TREHALASE"/>
    <property type="match status" value="1"/>
</dbReference>
<dbReference type="InterPro" id="IPR045582">
    <property type="entry name" value="Trehalase-like_N"/>
</dbReference>
<feature type="domain" description="Trehalase-like N-terminal" evidence="2">
    <location>
        <begin position="3"/>
        <end position="127"/>
    </location>
</feature>
<dbReference type="RefSeq" id="WP_194412314.1">
    <property type="nucleotide sequence ID" value="NZ_BAABKZ010000001.1"/>
</dbReference>